<comment type="caution">
    <text evidence="3">The sequence shown here is derived from an EMBL/GenBank/DDBJ whole genome shotgun (WGS) entry which is preliminary data.</text>
</comment>
<dbReference type="Proteomes" id="UP000655225">
    <property type="component" value="Unassembled WGS sequence"/>
</dbReference>
<dbReference type="AlphaFoldDB" id="A0A834Y5J3"/>
<dbReference type="InterPro" id="IPR050898">
    <property type="entry name" value="Plant_acyltransferase"/>
</dbReference>
<dbReference type="EMBL" id="JABCRI010000525">
    <property type="protein sequence ID" value="KAF8369762.1"/>
    <property type="molecule type" value="Genomic_DNA"/>
</dbReference>
<protein>
    <recommendedName>
        <fullName evidence="5">Benzyl alcohol O-benzoyltransferase</fullName>
    </recommendedName>
</protein>
<dbReference type="OrthoDB" id="1483986at2759"/>
<evidence type="ECO:0000313" key="3">
    <source>
        <dbReference type="EMBL" id="KAF8369762.1"/>
    </source>
</evidence>
<evidence type="ECO:0000313" key="4">
    <source>
        <dbReference type="Proteomes" id="UP000655225"/>
    </source>
</evidence>
<dbReference type="GO" id="GO:0016740">
    <property type="term" value="F:transferase activity"/>
    <property type="evidence" value="ECO:0007669"/>
    <property type="project" value="UniProtKB-KW"/>
</dbReference>
<dbReference type="Gene3D" id="3.30.559.10">
    <property type="entry name" value="Chloramphenicol acetyltransferase-like domain"/>
    <property type="match status" value="2"/>
</dbReference>
<accession>A0A834Y5J3</accession>
<gene>
    <name evidence="3" type="ORF">HHK36_032215</name>
</gene>
<name>A0A834Y5J3_TETSI</name>
<dbReference type="InterPro" id="IPR023213">
    <property type="entry name" value="CAT-like_dom_sf"/>
</dbReference>
<proteinExistence type="inferred from homology"/>
<evidence type="ECO:0000256" key="1">
    <source>
        <dbReference type="ARBA" id="ARBA00009861"/>
    </source>
</evidence>
<comment type="similarity">
    <text evidence="1">Belongs to the plant acyltransferase family.</text>
</comment>
<dbReference type="PANTHER" id="PTHR31147:SF66">
    <property type="entry name" value="OS05G0315700 PROTEIN"/>
    <property type="match status" value="1"/>
</dbReference>
<keyword evidence="2" id="KW-0808">Transferase</keyword>
<dbReference type="Pfam" id="PF02458">
    <property type="entry name" value="Transferase"/>
    <property type="match status" value="1"/>
</dbReference>
<keyword evidence="4" id="KW-1185">Reference proteome</keyword>
<evidence type="ECO:0008006" key="5">
    <source>
        <dbReference type="Google" id="ProtNLM"/>
    </source>
</evidence>
<reference evidence="3 4" key="1">
    <citation type="submission" date="2020-04" db="EMBL/GenBank/DDBJ databases">
        <title>Plant Genome Project.</title>
        <authorList>
            <person name="Zhang R.-G."/>
        </authorList>
    </citation>
    <scope>NUCLEOTIDE SEQUENCE [LARGE SCALE GENOMIC DNA]</scope>
    <source>
        <strain evidence="3">YNK0</strain>
        <tissue evidence="3">Leaf</tissue>
    </source>
</reference>
<organism evidence="3 4">
    <name type="scientific">Tetracentron sinense</name>
    <name type="common">Spur-leaf</name>
    <dbReference type="NCBI Taxonomy" id="13715"/>
    <lineage>
        <taxon>Eukaryota</taxon>
        <taxon>Viridiplantae</taxon>
        <taxon>Streptophyta</taxon>
        <taxon>Embryophyta</taxon>
        <taxon>Tracheophyta</taxon>
        <taxon>Spermatophyta</taxon>
        <taxon>Magnoliopsida</taxon>
        <taxon>Trochodendrales</taxon>
        <taxon>Trochodendraceae</taxon>
        <taxon>Tetracentron</taxon>
    </lineage>
</organism>
<dbReference type="PANTHER" id="PTHR31147">
    <property type="entry name" value="ACYL TRANSFERASE 4"/>
    <property type="match status" value="1"/>
</dbReference>
<evidence type="ECO:0000256" key="2">
    <source>
        <dbReference type="ARBA" id="ARBA00022679"/>
    </source>
</evidence>
<sequence>MASLPSLVFSVRRQQPQLVGPAKPTPQGFKHLSDIDDQQGFRFHIPVIQFYHNNPLMVGKDPVRVIKAALAEALVFYYPFAGRLREGPARKLMVDCTGEGVLFIEADADVRLDQFGDSIQPPCPCFEELLYDVPGSGGVLDSPLLLIQVTRLMCGGFILALRLNHTISDGPGLVQFMNAVAEISRGAQTPSVLPVWQREILNARVPPRVSCVHHEYGEEDDTPVRADDMTQGSFFFGPKELSAIRKLLPPHLHNSSTFEVLTAFLWRCRTIALQPDPNEEVRVLCIFNARAKNPLLPLPAGYYGNAFAFPAAFATAGKLCKNPLGYALDLVRKTKASMTGEYIRSVADLMVMKGRPVFKLVGTYIVSDVTRAGFREIDFGWGRAVYGGPAAASPEMISFFIPFKNSKGEDGIVAPVCLPRQAMERFRVEQERMIGEPMDMEGSITKKSPSIISSL</sequence>